<evidence type="ECO:0000256" key="1">
    <source>
        <dbReference type="SAM" id="MobiDB-lite"/>
    </source>
</evidence>
<dbReference type="AlphaFoldDB" id="A0A833QZT6"/>
<dbReference type="Proteomes" id="UP000623129">
    <property type="component" value="Unassembled WGS sequence"/>
</dbReference>
<reference evidence="2" key="1">
    <citation type="submission" date="2020-01" db="EMBL/GenBank/DDBJ databases">
        <title>Genome sequence of Kobresia littledalei, the first chromosome-level genome in the family Cyperaceae.</title>
        <authorList>
            <person name="Qu G."/>
        </authorList>
    </citation>
    <scope>NUCLEOTIDE SEQUENCE</scope>
    <source>
        <strain evidence="2">C.B.Clarke</strain>
        <tissue evidence="2">Leaf</tissue>
    </source>
</reference>
<name>A0A833QZT6_9POAL</name>
<feature type="compositionally biased region" description="Basic and acidic residues" evidence="1">
    <location>
        <begin position="58"/>
        <end position="67"/>
    </location>
</feature>
<proteinExistence type="predicted"/>
<feature type="region of interest" description="Disordered" evidence="1">
    <location>
        <begin position="39"/>
        <end position="76"/>
    </location>
</feature>
<evidence type="ECO:0000313" key="2">
    <source>
        <dbReference type="EMBL" id="KAF3330616.1"/>
    </source>
</evidence>
<protein>
    <submittedName>
        <fullName evidence="2">Uncharacterized protein</fullName>
    </submittedName>
</protein>
<sequence>MIAVSGKRQLEMESGRWGQALSQIEELLRMLDNQSTSELRSCGDYRSLGTRGARGGRRGSESRRGSELRSCGRLRS</sequence>
<evidence type="ECO:0000313" key="3">
    <source>
        <dbReference type="Proteomes" id="UP000623129"/>
    </source>
</evidence>
<gene>
    <name evidence="2" type="ORF">FCM35_KLT03970</name>
</gene>
<keyword evidence="3" id="KW-1185">Reference proteome</keyword>
<comment type="caution">
    <text evidence="2">The sequence shown here is derived from an EMBL/GenBank/DDBJ whole genome shotgun (WGS) entry which is preliminary data.</text>
</comment>
<organism evidence="2 3">
    <name type="scientific">Carex littledalei</name>
    <dbReference type="NCBI Taxonomy" id="544730"/>
    <lineage>
        <taxon>Eukaryota</taxon>
        <taxon>Viridiplantae</taxon>
        <taxon>Streptophyta</taxon>
        <taxon>Embryophyta</taxon>
        <taxon>Tracheophyta</taxon>
        <taxon>Spermatophyta</taxon>
        <taxon>Magnoliopsida</taxon>
        <taxon>Liliopsida</taxon>
        <taxon>Poales</taxon>
        <taxon>Cyperaceae</taxon>
        <taxon>Cyperoideae</taxon>
        <taxon>Cariceae</taxon>
        <taxon>Carex</taxon>
        <taxon>Carex subgen. Euthyceras</taxon>
    </lineage>
</organism>
<accession>A0A833QZT6</accession>
<dbReference type="EMBL" id="SWLB01000013">
    <property type="protein sequence ID" value="KAF3330616.1"/>
    <property type="molecule type" value="Genomic_DNA"/>
</dbReference>